<evidence type="ECO:0000256" key="6">
    <source>
        <dbReference type="SAM" id="Phobius"/>
    </source>
</evidence>
<accession>A0A0N5AW26</accession>
<dbReference type="WBParaSite" id="SMUV_0000911001-mRNA-1">
    <property type="protein sequence ID" value="SMUV_0000911001-mRNA-1"/>
    <property type="gene ID" value="SMUV_0000911001"/>
</dbReference>
<evidence type="ECO:0000313" key="9">
    <source>
        <dbReference type="WBParaSite" id="SMUV_0000911001-mRNA-1"/>
    </source>
</evidence>
<comment type="subcellular location">
    <subcellularLocation>
        <location evidence="1">Membrane</location>
        <topology evidence="1">Multi-pass membrane protein</topology>
    </subcellularLocation>
</comment>
<dbReference type="InterPro" id="IPR050578">
    <property type="entry name" value="MARVEL-CKLF_proteins"/>
</dbReference>
<evidence type="ECO:0000259" key="7">
    <source>
        <dbReference type="PROSITE" id="PS51225"/>
    </source>
</evidence>
<evidence type="ECO:0000256" key="5">
    <source>
        <dbReference type="PROSITE-ProRule" id="PRU00581"/>
    </source>
</evidence>
<dbReference type="AlphaFoldDB" id="A0A0N5AW26"/>
<keyword evidence="2 5" id="KW-0812">Transmembrane</keyword>
<dbReference type="Proteomes" id="UP000046393">
    <property type="component" value="Unplaced"/>
</dbReference>
<dbReference type="InterPro" id="IPR008253">
    <property type="entry name" value="Marvel"/>
</dbReference>
<evidence type="ECO:0000256" key="3">
    <source>
        <dbReference type="ARBA" id="ARBA00022989"/>
    </source>
</evidence>
<dbReference type="PANTHER" id="PTHR22776">
    <property type="entry name" value="MARVEL-CONTAINING POTENTIAL LIPID RAFT-ASSOCIATED PROTEIN"/>
    <property type="match status" value="1"/>
</dbReference>
<reference evidence="9" key="1">
    <citation type="submission" date="2017-02" db="UniProtKB">
        <authorList>
            <consortium name="WormBaseParasite"/>
        </authorList>
    </citation>
    <scope>IDENTIFICATION</scope>
</reference>
<keyword evidence="3 6" id="KW-1133">Transmembrane helix</keyword>
<feature type="transmembrane region" description="Helical" evidence="6">
    <location>
        <begin position="140"/>
        <end position="162"/>
    </location>
</feature>
<feature type="transmembrane region" description="Helical" evidence="6">
    <location>
        <begin position="107"/>
        <end position="128"/>
    </location>
</feature>
<evidence type="ECO:0000256" key="2">
    <source>
        <dbReference type="ARBA" id="ARBA00022692"/>
    </source>
</evidence>
<sequence length="255" mass="28420">MLREDTNPEHTDDTAAHKTTITYNECITLISYPSVTYRPEPQVKHYPNMSSKIQIIPNSRQGQLNTTFLVTVPGTLKAAEVCLGFLSFVLAICSDRNATTSAWTEHISFAATIISFMLLMGYVCFPHLTLRDEQTREGLIVVELLYYGISTLFFFIAIWLMVHLSASWITYGRGSAIIDAVICVALTVIFGIETVMKFRAWKGENASKSTVLQTACTSSTAVQNQHVFPSDLDQPPCVFSGEIREIHRTQGPEAQ</sequence>
<dbReference type="PANTHER" id="PTHR22776:SF52">
    <property type="entry name" value="MARVEL DOMAIN-CONTAINING PROTEIN"/>
    <property type="match status" value="1"/>
</dbReference>
<feature type="domain" description="MARVEL" evidence="7">
    <location>
        <begin position="68"/>
        <end position="202"/>
    </location>
</feature>
<name>A0A0N5AW26_9BILA</name>
<dbReference type="PROSITE" id="PS51225">
    <property type="entry name" value="MARVEL"/>
    <property type="match status" value="1"/>
</dbReference>
<keyword evidence="8" id="KW-1185">Reference proteome</keyword>
<dbReference type="GO" id="GO:0016020">
    <property type="term" value="C:membrane"/>
    <property type="evidence" value="ECO:0007669"/>
    <property type="project" value="UniProtKB-SubCell"/>
</dbReference>
<evidence type="ECO:0000256" key="4">
    <source>
        <dbReference type="ARBA" id="ARBA00023136"/>
    </source>
</evidence>
<keyword evidence="4 5" id="KW-0472">Membrane</keyword>
<evidence type="ECO:0000256" key="1">
    <source>
        <dbReference type="ARBA" id="ARBA00004141"/>
    </source>
</evidence>
<proteinExistence type="predicted"/>
<feature type="transmembrane region" description="Helical" evidence="6">
    <location>
        <begin position="168"/>
        <end position="192"/>
    </location>
</feature>
<evidence type="ECO:0000313" key="8">
    <source>
        <dbReference type="Proteomes" id="UP000046393"/>
    </source>
</evidence>
<protein>
    <submittedName>
        <fullName evidence="9">MARVEL domain-containing protein</fullName>
    </submittedName>
</protein>
<organism evidence="8 9">
    <name type="scientific">Syphacia muris</name>
    <dbReference type="NCBI Taxonomy" id="451379"/>
    <lineage>
        <taxon>Eukaryota</taxon>
        <taxon>Metazoa</taxon>
        <taxon>Ecdysozoa</taxon>
        <taxon>Nematoda</taxon>
        <taxon>Chromadorea</taxon>
        <taxon>Rhabditida</taxon>
        <taxon>Spirurina</taxon>
        <taxon>Oxyuridomorpha</taxon>
        <taxon>Oxyuroidea</taxon>
        <taxon>Oxyuridae</taxon>
        <taxon>Syphacia</taxon>
    </lineage>
</organism>